<name>A0A834MT62_VESVU</name>
<organism evidence="3 4">
    <name type="scientific">Vespula vulgaris</name>
    <name type="common">Yellow jacket</name>
    <name type="synonym">Wasp</name>
    <dbReference type="NCBI Taxonomy" id="7454"/>
    <lineage>
        <taxon>Eukaryota</taxon>
        <taxon>Metazoa</taxon>
        <taxon>Ecdysozoa</taxon>
        <taxon>Arthropoda</taxon>
        <taxon>Hexapoda</taxon>
        <taxon>Insecta</taxon>
        <taxon>Pterygota</taxon>
        <taxon>Neoptera</taxon>
        <taxon>Endopterygota</taxon>
        <taxon>Hymenoptera</taxon>
        <taxon>Apocrita</taxon>
        <taxon>Aculeata</taxon>
        <taxon>Vespoidea</taxon>
        <taxon>Vespidae</taxon>
        <taxon>Vespinae</taxon>
        <taxon>Vespula</taxon>
    </lineage>
</organism>
<protein>
    <submittedName>
        <fullName evidence="3">Uncharacterized protein</fullName>
    </submittedName>
</protein>
<evidence type="ECO:0000313" key="3">
    <source>
        <dbReference type="EMBL" id="KAF7384422.1"/>
    </source>
</evidence>
<keyword evidence="2" id="KW-0732">Signal</keyword>
<feature type="chain" id="PRO_5032773777" evidence="2">
    <location>
        <begin position="17"/>
        <end position="507"/>
    </location>
</feature>
<dbReference type="EMBL" id="JACSEA010000016">
    <property type="protein sequence ID" value="KAF7384422.1"/>
    <property type="molecule type" value="Genomic_DNA"/>
</dbReference>
<comment type="caution">
    <text evidence="3">The sequence shown here is derived from an EMBL/GenBank/DDBJ whole genome shotgun (WGS) entry which is preliminary data.</text>
</comment>
<feature type="region of interest" description="Disordered" evidence="1">
    <location>
        <begin position="397"/>
        <end position="451"/>
    </location>
</feature>
<gene>
    <name evidence="3" type="ORF">HZH66_012672</name>
</gene>
<reference evidence="3" key="1">
    <citation type="journal article" date="2020" name="G3 (Bethesda)">
        <title>High-Quality Assemblies for Three Invasive Social Wasps from the &lt;i&gt;Vespula&lt;/i&gt; Genus.</title>
        <authorList>
            <person name="Harrop T.W.R."/>
            <person name="Guhlin J."/>
            <person name="McLaughlin G.M."/>
            <person name="Permina E."/>
            <person name="Stockwell P."/>
            <person name="Gilligan J."/>
            <person name="Le Lec M.F."/>
            <person name="Gruber M.A.M."/>
            <person name="Quinn O."/>
            <person name="Lovegrove M."/>
            <person name="Duncan E.J."/>
            <person name="Remnant E.J."/>
            <person name="Van Eeckhoven J."/>
            <person name="Graham B."/>
            <person name="Knapp R.A."/>
            <person name="Langford K.W."/>
            <person name="Kronenberg Z."/>
            <person name="Press M.O."/>
            <person name="Eacker S.M."/>
            <person name="Wilson-Rankin E.E."/>
            <person name="Purcell J."/>
            <person name="Lester P.J."/>
            <person name="Dearden P.K."/>
        </authorList>
    </citation>
    <scope>NUCLEOTIDE SEQUENCE</scope>
    <source>
        <strain evidence="3">Marl-1</strain>
    </source>
</reference>
<dbReference type="AlphaFoldDB" id="A0A834MT62"/>
<feature type="region of interest" description="Disordered" evidence="1">
    <location>
        <begin position="482"/>
        <end position="507"/>
    </location>
</feature>
<evidence type="ECO:0000313" key="4">
    <source>
        <dbReference type="Proteomes" id="UP000614350"/>
    </source>
</evidence>
<feature type="signal peptide" evidence="2">
    <location>
        <begin position="1"/>
        <end position="16"/>
    </location>
</feature>
<accession>A0A834MT62</accession>
<evidence type="ECO:0000256" key="2">
    <source>
        <dbReference type="SAM" id="SignalP"/>
    </source>
</evidence>
<evidence type="ECO:0000256" key="1">
    <source>
        <dbReference type="SAM" id="MobiDB-lite"/>
    </source>
</evidence>
<dbReference type="Proteomes" id="UP000614350">
    <property type="component" value="Unassembled WGS sequence"/>
</dbReference>
<keyword evidence="4" id="KW-1185">Reference proteome</keyword>
<sequence length="507" mass="59687">MFIFTFLLTFLILSRGKIRRSNDILGNDGDQFSTVSQETYHLSNYDITFWIRHLQVEHYAFLENKESFYTVFVELHDSPFIMKIIDSYYMIKLFFELYNCSIFDFENLCSLELRKFRKFNCIYRQGTACANTNARTYQEWCNIPLLNIETPVCNCCMTIDDQQLQRPQGFSSYFKDLLPKSFCTPGDIYKIIRCFTIMINDIRTTRCDIKCHQKQPFCKDIGLWTFMMPVLTSNSFFWLPPIYNNTCGKGLVSIVSLCYNQIIEKKTVNYIDPELLCCPISFMKYICKLASSIDVATIIRFTESYLPIDDYFQKDICIHVLKEEINDDNQKSNKAYYNNDFKEEIPLVKPKYMKSMRSLRRHLLQNIDHGYGYGNTDYSAQGGKFAYRGYARYKDSIMNENKDEDDDDDNDDDEEDEDYEISDEPAPEDEIDNAEEEEEDDEFGHQSIGPKARLASFNRVVFPYVSKKQKQHLRKENVRVRSVTVTEECDEEEPTEALQYYDYGEGT</sequence>
<proteinExistence type="predicted"/>
<feature type="compositionally biased region" description="Acidic residues" evidence="1">
    <location>
        <begin position="402"/>
        <end position="442"/>
    </location>
</feature>